<feature type="domain" description="PAS" evidence="6">
    <location>
        <begin position="22"/>
        <end position="67"/>
    </location>
</feature>
<dbReference type="SMART" id="SM00091">
    <property type="entry name" value="PAS"/>
    <property type="match status" value="1"/>
</dbReference>
<dbReference type="Pfam" id="PF02954">
    <property type="entry name" value="HTH_8"/>
    <property type="match status" value="1"/>
</dbReference>
<dbReference type="PROSITE" id="PS50045">
    <property type="entry name" value="SIGMA54_INTERACT_4"/>
    <property type="match status" value="1"/>
</dbReference>
<dbReference type="EMBL" id="CP017634">
    <property type="protein sequence ID" value="ATW28946.1"/>
    <property type="molecule type" value="Genomic_DNA"/>
</dbReference>
<dbReference type="SMART" id="SM00382">
    <property type="entry name" value="AAA"/>
    <property type="match status" value="1"/>
</dbReference>
<dbReference type="SUPFAM" id="SSF52540">
    <property type="entry name" value="P-loop containing nucleoside triphosphate hydrolases"/>
    <property type="match status" value="1"/>
</dbReference>
<evidence type="ECO:0000256" key="2">
    <source>
        <dbReference type="ARBA" id="ARBA00022840"/>
    </source>
</evidence>
<proteinExistence type="predicted"/>
<evidence type="ECO:0000259" key="6">
    <source>
        <dbReference type="PROSITE" id="PS50112"/>
    </source>
</evidence>
<dbReference type="OrthoDB" id="9803970at2"/>
<evidence type="ECO:0000256" key="1">
    <source>
        <dbReference type="ARBA" id="ARBA00022741"/>
    </source>
</evidence>
<dbReference type="PROSITE" id="PS50112">
    <property type="entry name" value="PAS"/>
    <property type="match status" value="1"/>
</dbReference>
<dbReference type="PROSITE" id="PS00688">
    <property type="entry name" value="SIGMA54_INTERACT_3"/>
    <property type="match status" value="1"/>
</dbReference>
<evidence type="ECO:0000256" key="4">
    <source>
        <dbReference type="ARBA" id="ARBA00023163"/>
    </source>
</evidence>
<dbReference type="Proteomes" id="UP000323521">
    <property type="component" value="Chromosome"/>
</dbReference>
<dbReference type="KEGG" id="fwa:DCMF_27250"/>
<dbReference type="InterPro" id="IPR058031">
    <property type="entry name" value="AAA_lid_NorR"/>
</dbReference>
<dbReference type="InterPro" id="IPR025662">
    <property type="entry name" value="Sigma_54_int_dom_ATP-bd_1"/>
</dbReference>
<dbReference type="Pfam" id="PF25601">
    <property type="entry name" value="AAA_lid_14"/>
    <property type="match status" value="1"/>
</dbReference>
<dbReference type="InterPro" id="IPR025944">
    <property type="entry name" value="Sigma_54_int_dom_CS"/>
</dbReference>
<keyword evidence="3" id="KW-0805">Transcription regulation</keyword>
<dbReference type="CDD" id="cd00009">
    <property type="entry name" value="AAA"/>
    <property type="match status" value="1"/>
</dbReference>
<evidence type="ECO:0000313" key="7">
    <source>
        <dbReference type="EMBL" id="ATW28946.1"/>
    </source>
</evidence>
<dbReference type="PANTHER" id="PTHR32071:SF74">
    <property type="entry name" value="TRANSCRIPTIONAL ACTIVATOR ROCR"/>
    <property type="match status" value="1"/>
</dbReference>
<reference evidence="7 8" key="1">
    <citation type="submission" date="2016-10" db="EMBL/GenBank/DDBJ databases">
        <title>Complete Genome Sequence of Peptococcaceae strain DCMF.</title>
        <authorList>
            <person name="Edwards R.J."/>
            <person name="Holland S.I."/>
            <person name="Deshpande N.P."/>
            <person name="Wong Y.K."/>
            <person name="Ertan H."/>
            <person name="Manefield M."/>
            <person name="Russell T.L."/>
            <person name="Lee M.J."/>
        </authorList>
    </citation>
    <scope>NUCLEOTIDE SEQUENCE [LARGE SCALE GENOMIC DNA]</scope>
    <source>
        <strain evidence="7 8">DCMF</strain>
    </source>
</reference>
<dbReference type="Pfam" id="PF00158">
    <property type="entry name" value="Sigma54_activat"/>
    <property type="match status" value="1"/>
</dbReference>
<dbReference type="AlphaFoldDB" id="A0A3G1L2D6"/>
<dbReference type="RefSeq" id="WP_148137351.1">
    <property type="nucleotide sequence ID" value="NZ_CP017634.1"/>
</dbReference>
<dbReference type="GO" id="GO:0043565">
    <property type="term" value="F:sequence-specific DNA binding"/>
    <property type="evidence" value="ECO:0007669"/>
    <property type="project" value="InterPro"/>
</dbReference>
<keyword evidence="4" id="KW-0804">Transcription</keyword>
<keyword evidence="1" id="KW-0547">Nucleotide-binding</keyword>
<sequence>MERADHIRMEELERGNDTLKKENQLLRTILDAIHESIFVVNEKDEIILYNTESEKMEGLKRKDILGKKEDDVYAQPYYFSAEVTKKILQTGKPMIEQPYWYNLNDGRKINMIFSAFPFYYQGEIAAVYVIFRNMNQIGDFIALTLEMQKKFIREEKDQQTRAPYLLDDVIGINSKLNRIVIEARRIASRNSPVLIVGETGTGKELFAQGIHNASLHSKGPFIPINCAAIPDTLLESVLFGTVKGAFTGATDIPGLFEQAEDGTVFLDEINSMSFSLQGKLLRVLQDKSVRRLGSKTEIPLECRIISATNIDPVTAVKEQILRSDLYFRLATVTINIPPLRDRNEDIRILARYFIKKYSVQFGLFINDISAELLHFFEQYHWPGNVRELENFIEGAMNFVQNEDRILGLHHLPEYFRERLFPKKEVPSTLTLKGTLQNTLLETEKQLIKTALTQNKGNITKTAQELGISRQNLHYKLKALGISGNISL</sequence>
<accession>A0A3G1L2D6</accession>
<dbReference type="GO" id="GO:0006355">
    <property type="term" value="P:regulation of DNA-templated transcription"/>
    <property type="evidence" value="ECO:0007669"/>
    <property type="project" value="InterPro"/>
</dbReference>
<dbReference type="InterPro" id="IPR013767">
    <property type="entry name" value="PAS_fold"/>
</dbReference>
<gene>
    <name evidence="7" type="ORF">DCMF_27250</name>
</gene>
<dbReference type="NCBIfam" id="TIGR00229">
    <property type="entry name" value="sensory_box"/>
    <property type="match status" value="1"/>
</dbReference>
<dbReference type="InterPro" id="IPR002197">
    <property type="entry name" value="HTH_Fis"/>
</dbReference>
<evidence type="ECO:0000313" key="8">
    <source>
        <dbReference type="Proteomes" id="UP000323521"/>
    </source>
</evidence>
<dbReference type="InterPro" id="IPR000014">
    <property type="entry name" value="PAS"/>
</dbReference>
<keyword evidence="8" id="KW-1185">Reference proteome</keyword>
<evidence type="ECO:0000256" key="3">
    <source>
        <dbReference type="ARBA" id="ARBA00023015"/>
    </source>
</evidence>
<dbReference type="PANTHER" id="PTHR32071">
    <property type="entry name" value="TRANSCRIPTIONAL REGULATORY PROTEIN"/>
    <property type="match status" value="1"/>
</dbReference>
<dbReference type="FunFam" id="3.40.50.300:FF:000006">
    <property type="entry name" value="DNA-binding transcriptional regulator NtrC"/>
    <property type="match status" value="1"/>
</dbReference>
<keyword evidence="2" id="KW-0067">ATP-binding</keyword>
<dbReference type="InterPro" id="IPR003593">
    <property type="entry name" value="AAA+_ATPase"/>
</dbReference>
<dbReference type="GO" id="GO:0005524">
    <property type="term" value="F:ATP binding"/>
    <property type="evidence" value="ECO:0007669"/>
    <property type="project" value="UniProtKB-KW"/>
</dbReference>
<protein>
    <submittedName>
        <fullName evidence="7">Sigma-54-dependent Fis family transcriptional regulator</fullName>
    </submittedName>
</protein>
<dbReference type="PRINTS" id="PR01590">
    <property type="entry name" value="HTHFIS"/>
</dbReference>
<dbReference type="InterPro" id="IPR002078">
    <property type="entry name" value="Sigma_54_int"/>
</dbReference>
<organism evidence="7 8">
    <name type="scientific">Formimonas warabiya</name>
    <dbReference type="NCBI Taxonomy" id="1761012"/>
    <lineage>
        <taxon>Bacteria</taxon>
        <taxon>Bacillati</taxon>
        <taxon>Bacillota</taxon>
        <taxon>Clostridia</taxon>
        <taxon>Eubacteriales</taxon>
        <taxon>Peptococcaceae</taxon>
        <taxon>Candidatus Formimonas</taxon>
    </lineage>
</organism>
<feature type="domain" description="Sigma-54 factor interaction" evidence="5">
    <location>
        <begin position="169"/>
        <end position="397"/>
    </location>
</feature>
<dbReference type="Pfam" id="PF00989">
    <property type="entry name" value="PAS"/>
    <property type="match status" value="1"/>
</dbReference>
<dbReference type="SUPFAM" id="SSF55785">
    <property type="entry name" value="PYP-like sensor domain (PAS domain)"/>
    <property type="match status" value="1"/>
</dbReference>
<dbReference type="InterPro" id="IPR009057">
    <property type="entry name" value="Homeodomain-like_sf"/>
</dbReference>
<dbReference type="InterPro" id="IPR035965">
    <property type="entry name" value="PAS-like_dom_sf"/>
</dbReference>
<dbReference type="Gene3D" id="1.10.10.60">
    <property type="entry name" value="Homeodomain-like"/>
    <property type="match status" value="1"/>
</dbReference>
<evidence type="ECO:0000259" key="5">
    <source>
        <dbReference type="PROSITE" id="PS50045"/>
    </source>
</evidence>
<name>A0A3G1L2D6_FORW1</name>
<dbReference type="InterPro" id="IPR027417">
    <property type="entry name" value="P-loop_NTPase"/>
</dbReference>
<dbReference type="PROSITE" id="PS00675">
    <property type="entry name" value="SIGMA54_INTERACT_1"/>
    <property type="match status" value="1"/>
</dbReference>
<dbReference type="SUPFAM" id="SSF46689">
    <property type="entry name" value="Homeodomain-like"/>
    <property type="match status" value="1"/>
</dbReference>
<dbReference type="Gene3D" id="1.10.8.60">
    <property type="match status" value="1"/>
</dbReference>
<dbReference type="Gene3D" id="3.40.50.300">
    <property type="entry name" value="P-loop containing nucleotide triphosphate hydrolases"/>
    <property type="match status" value="1"/>
</dbReference>
<dbReference type="Gene3D" id="3.30.450.20">
    <property type="entry name" value="PAS domain"/>
    <property type="match status" value="1"/>
</dbReference>